<name>A0ABV9F9N2_9BACL</name>
<dbReference type="Gene3D" id="3.40.50.1820">
    <property type="entry name" value="alpha/beta hydrolase"/>
    <property type="match status" value="1"/>
</dbReference>
<dbReference type="Pfam" id="PF00756">
    <property type="entry name" value="Esterase"/>
    <property type="match status" value="1"/>
</dbReference>
<dbReference type="PANTHER" id="PTHR48098:SF3">
    <property type="entry name" value="IRON(III) ENTEROBACTIN ESTERASE"/>
    <property type="match status" value="1"/>
</dbReference>
<reference evidence="2" key="1">
    <citation type="journal article" date="2019" name="Int. J. Syst. Evol. Microbiol.">
        <title>The Global Catalogue of Microorganisms (GCM) 10K type strain sequencing project: providing services to taxonomists for standard genome sequencing and annotation.</title>
        <authorList>
            <consortium name="The Broad Institute Genomics Platform"/>
            <consortium name="The Broad Institute Genome Sequencing Center for Infectious Disease"/>
            <person name="Wu L."/>
            <person name="Ma J."/>
        </authorList>
    </citation>
    <scope>NUCLEOTIDE SEQUENCE [LARGE SCALE GENOMIC DNA]</scope>
    <source>
        <strain evidence="2">CCUG 49571</strain>
    </source>
</reference>
<accession>A0ABV9F9N2</accession>
<proteinExistence type="predicted"/>
<keyword evidence="2" id="KW-1185">Reference proteome</keyword>
<comment type="caution">
    <text evidence="1">The sequence shown here is derived from an EMBL/GenBank/DDBJ whole genome shotgun (WGS) entry which is preliminary data.</text>
</comment>
<dbReference type="InterPro" id="IPR000801">
    <property type="entry name" value="Esterase-like"/>
</dbReference>
<organism evidence="1 2">
    <name type="scientific">Cohnella hongkongensis</name>
    <dbReference type="NCBI Taxonomy" id="178337"/>
    <lineage>
        <taxon>Bacteria</taxon>
        <taxon>Bacillati</taxon>
        <taxon>Bacillota</taxon>
        <taxon>Bacilli</taxon>
        <taxon>Bacillales</taxon>
        <taxon>Paenibacillaceae</taxon>
        <taxon>Cohnella</taxon>
    </lineage>
</organism>
<dbReference type="EMBL" id="JBHSEP010000003">
    <property type="protein sequence ID" value="MFC4597928.1"/>
    <property type="molecule type" value="Genomic_DNA"/>
</dbReference>
<dbReference type="GO" id="GO:0016787">
    <property type="term" value="F:hydrolase activity"/>
    <property type="evidence" value="ECO:0007669"/>
    <property type="project" value="UniProtKB-KW"/>
</dbReference>
<gene>
    <name evidence="1" type="ORF">ACFO3S_06715</name>
</gene>
<keyword evidence="1" id="KW-0378">Hydrolase</keyword>
<dbReference type="RefSeq" id="WP_378093636.1">
    <property type="nucleotide sequence ID" value="NZ_JBHSEP010000003.1"/>
</dbReference>
<evidence type="ECO:0000313" key="1">
    <source>
        <dbReference type="EMBL" id="MFC4597928.1"/>
    </source>
</evidence>
<dbReference type="InterPro" id="IPR029058">
    <property type="entry name" value="AB_hydrolase_fold"/>
</dbReference>
<evidence type="ECO:0000313" key="2">
    <source>
        <dbReference type="Proteomes" id="UP001596028"/>
    </source>
</evidence>
<dbReference type="PANTHER" id="PTHR48098">
    <property type="entry name" value="ENTEROCHELIN ESTERASE-RELATED"/>
    <property type="match status" value="1"/>
</dbReference>
<dbReference type="SUPFAM" id="SSF53474">
    <property type="entry name" value="alpha/beta-Hydrolases"/>
    <property type="match status" value="1"/>
</dbReference>
<sequence length="250" mass="28772">MSDNPLFRRTIHKHDVPSRWLPEGSRSVRVYLPPGFQPWISYPVVYCQDGEEFFNFGRIATHAQRLILEESWEPFVVVGVDVNVQVRTSEYVPDGERYDAYTRFFAEELVPWVESQYPVRDEPEQRLLAGDSLGGAVSVSLALAYPNLFCRILSLSGAFYDAYMEQIRAAQSLERLRVWMVVGLQETAYATDRGTFDFVDLNRQAEKLLRDKGAQVLYSEKEGEHKWGFWQRELPEALSAFLGPEPRPLG</sequence>
<protein>
    <submittedName>
        <fullName evidence="1">Alpha/beta hydrolase</fullName>
    </submittedName>
</protein>
<dbReference type="Proteomes" id="UP001596028">
    <property type="component" value="Unassembled WGS sequence"/>
</dbReference>
<dbReference type="InterPro" id="IPR050583">
    <property type="entry name" value="Mycobacterial_A85_antigen"/>
</dbReference>